<evidence type="ECO:0000313" key="1">
    <source>
        <dbReference type="EMBL" id="RXH72021.1"/>
    </source>
</evidence>
<reference evidence="1 2" key="1">
    <citation type="submission" date="2018-10" db="EMBL/GenBank/DDBJ databases">
        <title>A high-quality apple genome assembly.</title>
        <authorList>
            <person name="Hu J."/>
        </authorList>
    </citation>
    <scope>NUCLEOTIDE SEQUENCE [LARGE SCALE GENOMIC DNA]</scope>
    <source>
        <strain evidence="2">cv. HFTH1</strain>
        <tissue evidence="1">Young leaf</tissue>
    </source>
</reference>
<keyword evidence="2" id="KW-1185">Reference proteome</keyword>
<organism evidence="1 2">
    <name type="scientific">Malus domestica</name>
    <name type="common">Apple</name>
    <name type="synonym">Pyrus malus</name>
    <dbReference type="NCBI Taxonomy" id="3750"/>
    <lineage>
        <taxon>Eukaryota</taxon>
        <taxon>Viridiplantae</taxon>
        <taxon>Streptophyta</taxon>
        <taxon>Embryophyta</taxon>
        <taxon>Tracheophyta</taxon>
        <taxon>Spermatophyta</taxon>
        <taxon>Magnoliopsida</taxon>
        <taxon>eudicotyledons</taxon>
        <taxon>Gunneridae</taxon>
        <taxon>Pentapetalae</taxon>
        <taxon>rosids</taxon>
        <taxon>fabids</taxon>
        <taxon>Rosales</taxon>
        <taxon>Rosaceae</taxon>
        <taxon>Amygdaloideae</taxon>
        <taxon>Maleae</taxon>
        <taxon>Malus</taxon>
    </lineage>
</organism>
<dbReference type="Proteomes" id="UP000290289">
    <property type="component" value="Chromosome 16"/>
</dbReference>
<evidence type="ECO:0000313" key="2">
    <source>
        <dbReference type="Proteomes" id="UP000290289"/>
    </source>
</evidence>
<dbReference type="AlphaFoldDB" id="A0A498HS93"/>
<dbReference type="EMBL" id="RDQH01000342">
    <property type="protein sequence ID" value="RXH72021.1"/>
    <property type="molecule type" value="Genomic_DNA"/>
</dbReference>
<sequence length="303" mass="35133">MVDIFHPFEHQMVEEISLVDWNSPPVYDKYVDDDMEEIKRMHRHLTNQISRIKNRRRGVVVSEGEGGICLQCVDHFHDYAPWFESTEEGDCCSAVYNELAQDTVSLNYLSSNYGCENIEASSLIHLSMPPLFDRCLSNCEICDGFSLSNNKSFGGREEGFSSHESLKEVGDVAEVGDIKFQDIVDVKEDTTYEYIDFIGFDIFNWKASQVLVDLVNQMKIDISWIARFFMEHECSTSRIRKYSKYLFTWKAKNQFQDYNGVNKDLNSRMSFFKEEENDAVTKALMHVLESTKSLMHIGTIKYI</sequence>
<protein>
    <submittedName>
        <fullName evidence="1">Uncharacterized protein</fullName>
    </submittedName>
</protein>
<comment type="caution">
    <text evidence="1">The sequence shown here is derived from an EMBL/GenBank/DDBJ whole genome shotgun (WGS) entry which is preliminary data.</text>
</comment>
<proteinExistence type="predicted"/>
<name>A0A498HS93_MALDO</name>
<accession>A0A498HS93</accession>
<gene>
    <name evidence="1" type="ORF">DVH24_025522</name>
</gene>